<organism evidence="2 3">
    <name type="scientific">Paenibacillus aceti</name>
    <dbReference type="NCBI Taxonomy" id="1820010"/>
    <lineage>
        <taxon>Bacteria</taxon>
        <taxon>Bacillati</taxon>
        <taxon>Bacillota</taxon>
        <taxon>Bacilli</taxon>
        <taxon>Bacillales</taxon>
        <taxon>Paenibacillaceae</taxon>
        <taxon>Paenibacillus</taxon>
    </lineage>
</organism>
<accession>A0ABQ1VVK0</accession>
<gene>
    <name evidence="2" type="ORF">GCM10010913_24090</name>
</gene>
<dbReference type="Proteomes" id="UP000608420">
    <property type="component" value="Unassembled WGS sequence"/>
</dbReference>
<comment type="caution">
    <text evidence="2">The sequence shown here is derived from an EMBL/GenBank/DDBJ whole genome shotgun (WGS) entry which is preliminary data.</text>
</comment>
<keyword evidence="3" id="KW-1185">Reference proteome</keyword>
<proteinExistence type="predicted"/>
<feature type="coiled-coil region" evidence="1">
    <location>
        <begin position="467"/>
        <end position="494"/>
    </location>
</feature>
<evidence type="ECO:0000256" key="1">
    <source>
        <dbReference type="SAM" id="Coils"/>
    </source>
</evidence>
<evidence type="ECO:0000313" key="3">
    <source>
        <dbReference type="Proteomes" id="UP000608420"/>
    </source>
</evidence>
<evidence type="ECO:0008006" key="4">
    <source>
        <dbReference type="Google" id="ProtNLM"/>
    </source>
</evidence>
<sequence length="791" mass="90466">MIRPKLEQFAAAYDLAEERNTGLGDDQSIIHYPAVFLFIGDKSKEAIKPIMQMNEKNWENSESLIYIHVGAQAEPAGTSSSQPGLLHYGIPVVMQEGSAEPALRRDIYRRFYEEAECLPALNRVLRQASGALAEYGRLYPSFDRVRLSIITRVDDPLNVFVPEIALLAEAIFRQSFKAVQLDLYALISEREGAEAFGYSSSLGVAFLRELEMMQQSDYEFSAPLHVTEDGIAIPVTHAPSPLFDLVYVLSDRDERGIASLNGMQSCYEIISHISLLKNRHQKEQPWGANNPAYNNTSFKNNIMAESGRQGLVSAGLSRVKRPNQSIALAVLYHFYRGLLERMKQEPPLTLAEKLSFFGLDAASLERAVEGMLPSPEGLNEMHGLMTNDVSYGAVRKLSLKEAEETLFGGGGEAFFRSNFEEEATRQWKEFDATKWLSQAVMRSLEQRPEVQIYSLSAWTGDEGTGVADLLRNSRREAEMLLASAKAELEQFRQGRVEEQAFPRIPLMDRHNLRSLIHYLFSNVYSRRRDILRLEIRLKLITKLEEALRGMHGRYRAEIMQLEALERELRDTAYSSIKTADDYIGQNIMEYYERVTAELMEQWEAKRGRNAFFAESALGDSQLLLQEGPEGLIDRLIQVCREAILASPLFKRTFEEELLQRANVAVEYGNKTVLTKEELFKKLYRILEDNAAIQVRLYDYTQEHRYEEKYVFGDYTSELVRHIFQADESSRIYKLGCVHEQRSSGLEKLNLMGGFHIEDLVYYLNGKVYYESYLQNGYEFHGIDRASLPQLR</sequence>
<reference evidence="3" key="1">
    <citation type="journal article" date="2019" name="Int. J. Syst. Evol. Microbiol.">
        <title>The Global Catalogue of Microorganisms (GCM) 10K type strain sequencing project: providing services to taxonomists for standard genome sequencing and annotation.</title>
        <authorList>
            <consortium name="The Broad Institute Genomics Platform"/>
            <consortium name="The Broad Institute Genome Sequencing Center for Infectious Disease"/>
            <person name="Wu L."/>
            <person name="Ma J."/>
        </authorList>
    </citation>
    <scope>NUCLEOTIDE SEQUENCE [LARGE SCALE GENOMIC DNA]</scope>
    <source>
        <strain evidence="3">CGMCC 1.15420</strain>
    </source>
</reference>
<keyword evidence="1" id="KW-0175">Coiled coil</keyword>
<evidence type="ECO:0000313" key="2">
    <source>
        <dbReference type="EMBL" id="GGG01573.1"/>
    </source>
</evidence>
<name>A0ABQ1VVK0_9BACL</name>
<protein>
    <recommendedName>
        <fullName evidence="4">Transcription initiation factor TFIID</fullName>
    </recommendedName>
</protein>
<dbReference type="EMBL" id="BMIW01000015">
    <property type="protein sequence ID" value="GGG01573.1"/>
    <property type="molecule type" value="Genomic_DNA"/>
</dbReference>